<proteinExistence type="inferred from homology"/>
<feature type="compositionally biased region" description="Low complexity" evidence="8">
    <location>
        <begin position="325"/>
        <end position="335"/>
    </location>
</feature>
<keyword evidence="10" id="KW-1185">Reference proteome</keyword>
<dbReference type="Proteomes" id="UP001497392">
    <property type="component" value="Unassembled WGS sequence"/>
</dbReference>
<dbReference type="InterPro" id="IPR001204">
    <property type="entry name" value="Phos_transporter"/>
</dbReference>
<dbReference type="EMBL" id="CAXHTA020000007">
    <property type="protein sequence ID" value="CAL5222837.1"/>
    <property type="molecule type" value="Genomic_DNA"/>
</dbReference>
<dbReference type="PANTHER" id="PTHR11101">
    <property type="entry name" value="PHOSPHATE TRANSPORTER"/>
    <property type="match status" value="1"/>
</dbReference>
<keyword evidence="5 7" id="KW-1133">Transmembrane helix</keyword>
<evidence type="ECO:0000256" key="6">
    <source>
        <dbReference type="ARBA" id="ARBA00023136"/>
    </source>
</evidence>
<feature type="transmembrane region" description="Helical" evidence="7">
    <location>
        <begin position="6"/>
        <end position="25"/>
    </location>
</feature>
<comment type="caution">
    <text evidence="9">The sequence shown here is derived from an EMBL/GenBank/DDBJ whole genome shotgun (WGS) entry which is preliminary data.</text>
</comment>
<feature type="transmembrane region" description="Helical" evidence="7">
    <location>
        <begin position="191"/>
        <end position="211"/>
    </location>
</feature>
<feature type="transmembrane region" description="Helical" evidence="7">
    <location>
        <begin position="93"/>
        <end position="117"/>
    </location>
</feature>
<evidence type="ECO:0000256" key="3">
    <source>
        <dbReference type="ARBA" id="ARBA00022592"/>
    </source>
</evidence>
<comment type="subcellular location">
    <subcellularLocation>
        <location evidence="1 7">Membrane</location>
        <topology evidence="1 7">Multi-pass membrane protein</topology>
    </subcellularLocation>
</comment>
<gene>
    <name evidence="9" type="primary">g5261</name>
    <name evidence="9" type="ORF">VP750_LOCUS4496</name>
</gene>
<keyword evidence="6 7" id="KW-0472">Membrane</keyword>
<reference evidence="9 10" key="1">
    <citation type="submission" date="2024-06" db="EMBL/GenBank/DDBJ databases">
        <authorList>
            <person name="Kraege A."/>
            <person name="Thomma B."/>
        </authorList>
    </citation>
    <scope>NUCLEOTIDE SEQUENCE [LARGE SCALE GENOMIC DNA]</scope>
</reference>
<keyword evidence="4 7" id="KW-0812">Transmembrane</keyword>
<sequence>MSAKLSWIFGGATVLAYGFAFGIGANDVANSFGTSIGSGALSMGQAIIIASIFEVAGAITLGSGVSDTILRQISKLEDASCWACGAPGSRMQVFMLGMACALAAGAFFMLAATWAAMPVSTTHAIVGAVLGMTVVGAGTGCVRWGYPGLLAIVASWFASPVLAGLLSALMLVCIKYGVLRAARPLERAFRMLPWLYGGTVAVVLALVLLKADLTKGWAAWLQATVTLSVGLAVAAAVQFLLIPRLQARMRSAGLVGEEEQGVQRNPTEAGYIARARASQSRGHLPSATTELSVLKTLPLEGPVREPGSQEAQLLLKDTAVLSDAPEAAASASKGADATDSKDDEPFVLEDDERHEQRLTHAQRQIRDQISEQALADSNTPTVQLRGPSQDSELGMTGGVPPAERVFMYLQVLTACLKSFAHGANDTANAAGPYAAVQHMYIMGLDACEAVRTPVWVLAFCGLGIVTGLAVLGYRVMETVGRDITDINFSRGFAIELGSTLSVVLASVVGMPVSSTHCQIGSIVAVGIVETGPSSVQWSVFYKILVAWGVTVPLAAAAAAALLAALRPVLG</sequence>
<feature type="transmembrane region" description="Helical" evidence="7">
    <location>
        <begin position="217"/>
        <end position="241"/>
    </location>
</feature>
<evidence type="ECO:0000313" key="9">
    <source>
        <dbReference type="EMBL" id="CAL5222837.1"/>
    </source>
</evidence>
<evidence type="ECO:0000256" key="1">
    <source>
        <dbReference type="ARBA" id="ARBA00004141"/>
    </source>
</evidence>
<feature type="region of interest" description="Disordered" evidence="8">
    <location>
        <begin position="325"/>
        <end position="347"/>
    </location>
</feature>
<evidence type="ECO:0000256" key="5">
    <source>
        <dbReference type="ARBA" id="ARBA00022989"/>
    </source>
</evidence>
<evidence type="ECO:0000256" key="8">
    <source>
        <dbReference type="SAM" id="MobiDB-lite"/>
    </source>
</evidence>
<feature type="compositionally biased region" description="Polar residues" evidence="8">
    <location>
        <begin position="375"/>
        <end position="391"/>
    </location>
</feature>
<evidence type="ECO:0000313" key="10">
    <source>
        <dbReference type="Proteomes" id="UP001497392"/>
    </source>
</evidence>
<keyword evidence="2 7" id="KW-0813">Transport</keyword>
<comment type="similarity">
    <text evidence="7">Belongs to the inorganic phosphate transporter (PiT) (TC 2.A.20) family.</text>
</comment>
<feature type="transmembrane region" description="Helical" evidence="7">
    <location>
        <begin position="152"/>
        <end position="179"/>
    </location>
</feature>
<dbReference type="PANTHER" id="PTHR11101:SF80">
    <property type="entry name" value="PHOSPHATE TRANSPORTER"/>
    <property type="match status" value="1"/>
</dbReference>
<accession>A0ABP1FZ49</accession>
<organism evidence="9 10">
    <name type="scientific">Coccomyxa viridis</name>
    <dbReference type="NCBI Taxonomy" id="1274662"/>
    <lineage>
        <taxon>Eukaryota</taxon>
        <taxon>Viridiplantae</taxon>
        <taxon>Chlorophyta</taxon>
        <taxon>core chlorophytes</taxon>
        <taxon>Trebouxiophyceae</taxon>
        <taxon>Trebouxiophyceae incertae sedis</taxon>
        <taxon>Coccomyxaceae</taxon>
        <taxon>Coccomyxa</taxon>
    </lineage>
</organism>
<comment type="function">
    <text evidence="7">Sodium-phosphate symporter.</text>
</comment>
<feature type="transmembrane region" description="Helical" evidence="7">
    <location>
        <begin position="454"/>
        <end position="473"/>
    </location>
</feature>
<dbReference type="Pfam" id="PF01384">
    <property type="entry name" value="PHO4"/>
    <property type="match status" value="1"/>
</dbReference>
<keyword evidence="3 7" id="KW-0592">Phosphate transport</keyword>
<feature type="transmembrane region" description="Helical" evidence="7">
    <location>
        <begin position="539"/>
        <end position="565"/>
    </location>
</feature>
<evidence type="ECO:0000256" key="7">
    <source>
        <dbReference type="RuleBase" id="RU363058"/>
    </source>
</evidence>
<protein>
    <recommendedName>
        <fullName evidence="7">Phosphate transporter</fullName>
    </recommendedName>
</protein>
<evidence type="ECO:0000256" key="2">
    <source>
        <dbReference type="ARBA" id="ARBA00022448"/>
    </source>
</evidence>
<feature type="region of interest" description="Disordered" evidence="8">
    <location>
        <begin position="371"/>
        <end position="396"/>
    </location>
</feature>
<name>A0ABP1FZ49_9CHLO</name>
<feature type="transmembrane region" description="Helical" evidence="7">
    <location>
        <begin position="46"/>
        <end position="65"/>
    </location>
</feature>
<evidence type="ECO:0000256" key="4">
    <source>
        <dbReference type="ARBA" id="ARBA00022692"/>
    </source>
</evidence>